<dbReference type="RefSeq" id="WP_318647352.1">
    <property type="nucleotide sequence ID" value="NZ_CP137852.1"/>
</dbReference>
<feature type="transmembrane region" description="Helical" evidence="1">
    <location>
        <begin position="29"/>
        <end position="47"/>
    </location>
</feature>
<name>A0ABZ0PCF1_9PROT</name>
<proteinExistence type="predicted"/>
<accession>A0ABZ0PCF1</accession>
<keyword evidence="3" id="KW-1185">Reference proteome</keyword>
<sequence>MGLLLTATLTCVFCAFGVAAGVVLGMVYQAPSVTAVVLAVSVGGALTRRRS</sequence>
<organism evidence="2 3">
    <name type="scientific">Sediminicoccus rosea</name>
    <dbReference type="NCBI Taxonomy" id="1225128"/>
    <lineage>
        <taxon>Bacteria</taxon>
        <taxon>Pseudomonadati</taxon>
        <taxon>Pseudomonadota</taxon>
        <taxon>Alphaproteobacteria</taxon>
        <taxon>Acetobacterales</taxon>
        <taxon>Roseomonadaceae</taxon>
        <taxon>Sediminicoccus</taxon>
    </lineage>
</organism>
<protein>
    <submittedName>
        <fullName evidence="2">Uncharacterized protein</fullName>
    </submittedName>
</protein>
<dbReference type="Proteomes" id="UP001305521">
    <property type="component" value="Chromosome"/>
</dbReference>
<reference evidence="2 3" key="1">
    <citation type="submission" date="2023-11" db="EMBL/GenBank/DDBJ databases">
        <title>Arctic aerobic anoxygenic photoheterotroph Sediminicoccus rosea KRV36 adapts its photosynthesis to long days of polar summer.</title>
        <authorList>
            <person name="Tomasch J."/>
            <person name="Kopejtka K."/>
            <person name="Bily T."/>
            <person name="Gardiner A.T."/>
            <person name="Gardian Z."/>
            <person name="Shivaramu S."/>
            <person name="Koblizek M."/>
            <person name="Engelhardt F."/>
            <person name="Kaftan D."/>
        </authorList>
    </citation>
    <scope>NUCLEOTIDE SEQUENCE [LARGE SCALE GENOMIC DNA]</scope>
    <source>
        <strain evidence="2 3">R-30</strain>
    </source>
</reference>
<evidence type="ECO:0000313" key="3">
    <source>
        <dbReference type="Proteomes" id="UP001305521"/>
    </source>
</evidence>
<evidence type="ECO:0000313" key="2">
    <source>
        <dbReference type="EMBL" id="WPB83374.1"/>
    </source>
</evidence>
<dbReference type="EMBL" id="CP137852">
    <property type="protein sequence ID" value="WPB83374.1"/>
    <property type="molecule type" value="Genomic_DNA"/>
</dbReference>
<evidence type="ECO:0000256" key="1">
    <source>
        <dbReference type="SAM" id="Phobius"/>
    </source>
</evidence>
<keyword evidence="1" id="KW-0472">Membrane</keyword>
<gene>
    <name evidence="2" type="ORF">R9Z33_14825</name>
</gene>
<keyword evidence="1" id="KW-1133">Transmembrane helix</keyword>
<keyword evidence="1" id="KW-0812">Transmembrane</keyword>